<comment type="caution">
    <text evidence="1">The sequence shown here is derived from an EMBL/GenBank/DDBJ whole genome shotgun (WGS) entry which is preliminary data.</text>
</comment>
<evidence type="ECO:0000313" key="2">
    <source>
        <dbReference type="Proteomes" id="UP000175971"/>
    </source>
</evidence>
<dbReference type="Proteomes" id="UP000175971">
    <property type="component" value="Unassembled WGS sequence"/>
</dbReference>
<sequence length="63" mass="6343">MVRPADATRGAYRTVVVRDGGPAGGVLPGGLGAVGGLARTRQDDEPPPPAMSLLHLLTDDGGH</sequence>
<protein>
    <submittedName>
        <fullName evidence="1">Uncharacterized protein</fullName>
    </submittedName>
</protein>
<accession>A0A1E7LJT8</accession>
<dbReference type="EMBL" id="LJGZ01000103">
    <property type="protein sequence ID" value="OEV16467.1"/>
    <property type="molecule type" value="Genomic_DNA"/>
</dbReference>
<organism evidence="1 2">
    <name type="scientific">Streptomyces nanshensis</name>
    <dbReference type="NCBI Taxonomy" id="518642"/>
    <lineage>
        <taxon>Bacteria</taxon>
        <taxon>Bacillati</taxon>
        <taxon>Actinomycetota</taxon>
        <taxon>Actinomycetes</taxon>
        <taxon>Kitasatosporales</taxon>
        <taxon>Streptomycetaceae</taxon>
        <taxon>Streptomyces</taxon>
    </lineage>
</organism>
<reference evidence="1 2" key="1">
    <citation type="journal article" date="2016" name="Front. Microbiol.">
        <title>Comparative Genomics Analysis of Streptomyces Species Reveals Their Adaptation to the Marine Environment and Their Diversity at the Genomic Level.</title>
        <authorList>
            <person name="Tian X."/>
            <person name="Zhang Z."/>
            <person name="Yang T."/>
            <person name="Chen M."/>
            <person name="Li J."/>
            <person name="Chen F."/>
            <person name="Yang J."/>
            <person name="Li W."/>
            <person name="Zhang B."/>
            <person name="Zhang Z."/>
            <person name="Wu J."/>
            <person name="Zhang C."/>
            <person name="Long L."/>
            <person name="Xiao J."/>
        </authorList>
    </citation>
    <scope>NUCLEOTIDE SEQUENCE [LARGE SCALE GENOMIC DNA]</scope>
    <source>
        <strain evidence="1 2">SCSIO M10372</strain>
    </source>
</reference>
<dbReference type="AlphaFoldDB" id="A0A1E7LJT8"/>
<keyword evidence="2" id="KW-1185">Reference proteome</keyword>
<proteinExistence type="predicted"/>
<gene>
    <name evidence="1" type="ORF">AN221_33395</name>
</gene>
<name>A0A1E7LJT8_9ACTN</name>
<evidence type="ECO:0000313" key="1">
    <source>
        <dbReference type="EMBL" id="OEV16467.1"/>
    </source>
</evidence>